<dbReference type="RefSeq" id="XP_069228444.1">
    <property type="nucleotide sequence ID" value="XM_069374430.1"/>
</dbReference>
<gene>
    <name evidence="4" type="ORF">WHR41_05825</name>
</gene>
<organism evidence="4 5">
    <name type="scientific">Cladosporium halotolerans</name>
    <dbReference type="NCBI Taxonomy" id="1052096"/>
    <lineage>
        <taxon>Eukaryota</taxon>
        <taxon>Fungi</taxon>
        <taxon>Dikarya</taxon>
        <taxon>Ascomycota</taxon>
        <taxon>Pezizomycotina</taxon>
        <taxon>Dothideomycetes</taxon>
        <taxon>Dothideomycetidae</taxon>
        <taxon>Cladosporiales</taxon>
        <taxon>Cladosporiaceae</taxon>
        <taxon>Cladosporium</taxon>
    </lineage>
</organism>
<sequence length="567" mass="62723">MAATKPFVGKRLSLKKQTCIVRYIGSVADKQGEWLGVEWDDPARGKHNGTHDGVSYFQCRSPSPTAASFLRPKQPWDESRTFLQALREKYISPEDAKNSEIVYISGKHAEEVGLEKLARRQAQLQGIHTLVLDRMCLRHHAGDSGHDQAVTLLCANITSLDLGGNLFETWEEIMALCRLFPKLNSLTLDGNSFTCPSDSLQALQLPSIHYLSLESTLLTPAETASAAAALPSLSTLILAHNNHAAWPTHTPLPATLHTLDLSNNNIQSLTSLSHLLPTLPNLQTLHLKSNTLTSPPSLQTPPNPLSPTLHTLDLRSNAISTWALITTLPPLFPSLQNLHVAQNPLYTTLAHPTTRQPLTPEDGWMLTLARLPKLKTLNYSSIDDKQRLNAETYYLGLVSREVAGLKGVERERVLEGHPRWGELCAEYGEPVVEEGKEEGEGGPGALGRRFVEVAFSLGGKWEEKVEVEEWTEEVPRSASVYALLGRVGKRVSVMPLRLRLVWETGERDPIRGDVGVGDAVEWWDSEDEDTGLGEGEWAAREVELVHGTRMVGTYFEGKTARVRVELK</sequence>
<dbReference type="InterPro" id="IPR032675">
    <property type="entry name" value="LRR_dom_sf"/>
</dbReference>
<dbReference type="PANTHER" id="PTHR15454:SF56">
    <property type="entry name" value="PROTEIN PHOSPHATASE 1 REGULATORY SUBUNIT 7-RELATED"/>
    <property type="match status" value="1"/>
</dbReference>
<evidence type="ECO:0000256" key="2">
    <source>
        <dbReference type="ARBA" id="ARBA00022737"/>
    </source>
</evidence>
<comment type="caution">
    <text evidence="4">The sequence shown here is derived from an EMBL/GenBank/DDBJ whole genome shotgun (WGS) entry which is preliminary data.</text>
</comment>
<dbReference type="SUPFAM" id="SSF74924">
    <property type="entry name" value="Cap-Gly domain"/>
    <property type="match status" value="1"/>
</dbReference>
<keyword evidence="5" id="KW-1185">Reference proteome</keyword>
<dbReference type="GO" id="GO:0005737">
    <property type="term" value="C:cytoplasm"/>
    <property type="evidence" value="ECO:0007669"/>
    <property type="project" value="TreeGrafter"/>
</dbReference>
<dbReference type="InterPro" id="IPR036859">
    <property type="entry name" value="CAP-Gly_dom_sf"/>
</dbReference>
<keyword evidence="2" id="KW-0677">Repeat</keyword>
<evidence type="ECO:0000259" key="3">
    <source>
        <dbReference type="PROSITE" id="PS50245"/>
    </source>
</evidence>
<dbReference type="PROSITE" id="PS50245">
    <property type="entry name" value="CAP_GLY_2"/>
    <property type="match status" value="1"/>
</dbReference>
<evidence type="ECO:0000313" key="4">
    <source>
        <dbReference type="EMBL" id="KAL1585338.1"/>
    </source>
</evidence>
<dbReference type="EMBL" id="JAAQHG020000020">
    <property type="protein sequence ID" value="KAL1585338.1"/>
    <property type="molecule type" value="Genomic_DNA"/>
</dbReference>
<dbReference type="AlphaFoldDB" id="A0AB34KJS8"/>
<dbReference type="Gene3D" id="3.80.10.10">
    <property type="entry name" value="Ribonuclease Inhibitor"/>
    <property type="match status" value="3"/>
</dbReference>
<evidence type="ECO:0000256" key="1">
    <source>
        <dbReference type="ARBA" id="ARBA00022614"/>
    </source>
</evidence>
<dbReference type="SMART" id="SM01052">
    <property type="entry name" value="CAP_GLY"/>
    <property type="match status" value="1"/>
</dbReference>
<dbReference type="PROSITE" id="PS00845">
    <property type="entry name" value="CAP_GLY_1"/>
    <property type="match status" value="1"/>
</dbReference>
<dbReference type="GeneID" id="96007268"/>
<dbReference type="PROSITE" id="PS51450">
    <property type="entry name" value="LRR"/>
    <property type="match status" value="3"/>
</dbReference>
<dbReference type="SUPFAM" id="SSF52058">
    <property type="entry name" value="L domain-like"/>
    <property type="match status" value="1"/>
</dbReference>
<dbReference type="Gene3D" id="2.30.30.190">
    <property type="entry name" value="CAP Gly-rich-like domain"/>
    <property type="match status" value="1"/>
</dbReference>
<feature type="domain" description="CAP-Gly" evidence="3">
    <location>
        <begin position="25"/>
        <end position="71"/>
    </location>
</feature>
<dbReference type="InterPro" id="IPR001611">
    <property type="entry name" value="Leu-rich_rpt"/>
</dbReference>
<dbReference type="InterPro" id="IPR000938">
    <property type="entry name" value="CAP-Gly_domain"/>
</dbReference>
<dbReference type="Pfam" id="PF00560">
    <property type="entry name" value="LRR_1"/>
    <property type="match status" value="1"/>
</dbReference>
<dbReference type="PANTHER" id="PTHR15454">
    <property type="entry name" value="NISCHARIN RELATED"/>
    <property type="match status" value="1"/>
</dbReference>
<accession>A0AB34KJS8</accession>
<dbReference type="Pfam" id="PF01302">
    <property type="entry name" value="CAP_GLY"/>
    <property type="match status" value="1"/>
</dbReference>
<reference evidence="4 5" key="1">
    <citation type="journal article" date="2020" name="Microbiol. Resour. Announc.">
        <title>Draft Genome Sequence of a Cladosporium Species Isolated from the Mesophotic Ascidian Didemnum maculosum.</title>
        <authorList>
            <person name="Gioti A."/>
            <person name="Siaperas R."/>
            <person name="Nikolaivits E."/>
            <person name="Le Goff G."/>
            <person name="Ouazzani J."/>
            <person name="Kotoulas G."/>
            <person name="Topakas E."/>
        </authorList>
    </citation>
    <scope>NUCLEOTIDE SEQUENCE [LARGE SCALE GENOMIC DNA]</scope>
    <source>
        <strain evidence="4 5">TM138-S3</strain>
    </source>
</reference>
<evidence type="ECO:0000313" key="5">
    <source>
        <dbReference type="Proteomes" id="UP000803884"/>
    </source>
</evidence>
<protein>
    <recommendedName>
        <fullName evidence="3">CAP-Gly domain-containing protein</fullName>
    </recommendedName>
</protein>
<keyword evidence="1" id="KW-0433">Leucine-rich repeat</keyword>
<proteinExistence type="predicted"/>
<name>A0AB34KJS8_9PEZI</name>
<dbReference type="Proteomes" id="UP000803884">
    <property type="component" value="Unassembled WGS sequence"/>
</dbReference>